<protein>
    <submittedName>
        <fullName evidence="2">DNA-binding transcriptional LysR family regulator</fullName>
    </submittedName>
</protein>
<dbReference type="InterPro" id="IPR005119">
    <property type="entry name" value="LysR_subst-bd"/>
</dbReference>
<dbReference type="Pfam" id="PF03466">
    <property type="entry name" value="LysR_substrate"/>
    <property type="match status" value="1"/>
</dbReference>
<dbReference type="SUPFAM" id="SSF53850">
    <property type="entry name" value="Periplasmic binding protein-like II"/>
    <property type="match status" value="1"/>
</dbReference>
<accession>A0A7W8N4B0</accession>
<gene>
    <name evidence="2" type="ORF">HDF10_003368</name>
</gene>
<dbReference type="Proteomes" id="UP000569092">
    <property type="component" value="Unassembled WGS sequence"/>
</dbReference>
<sequence length="101" mass="11203">MIIDKQLAKVGVVCRREQTVKLLETQIALVEAQEGIAVIPSFGMLACRNRKVTTSALIDPVVSLDFYQISNRGSRLSEDAKEFSRFLKTYIANWAGSSNVP</sequence>
<reference evidence="2 3" key="1">
    <citation type="submission" date="2020-08" db="EMBL/GenBank/DDBJ databases">
        <title>Genomic Encyclopedia of Type Strains, Phase IV (KMG-V): Genome sequencing to study the core and pangenomes of soil and plant-associated prokaryotes.</title>
        <authorList>
            <person name="Whitman W."/>
        </authorList>
    </citation>
    <scope>NUCLEOTIDE SEQUENCE [LARGE SCALE GENOMIC DNA]</scope>
    <source>
        <strain evidence="2 3">M8US30</strain>
    </source>
</reference>
<keyword evidence="2" id="KW-0238">DNA-binding</keyword>
<organism evidence="2 3">
    <name type="scientific">Tunturiibacter lichenicola</name>
    <dbReference type="NCBI Taxonomy" id="2051959"/>
    <lineage>
        <taxon>Bacteria</taxon>
        <taxon>Pseudomonadati</taxon>
        <taxon>Acidobacteriota</taxon>
        <taxon>Terriglobia</taxon>
        <taxon>Terriglobales</taxon>
        <taxon>Acidobacteriaceae</taxon>
        <taxon>Tunturiibacter</taxon>
    </lineage>
</organism>
<evidence type="ECO:0000259" key="1">
    <source>
        <dbReference type="Pfam" id="PF03466"/>
    </source>
</evidence>
<comment type="caution">
    <text evidence="2">The sequence shown here is derived from an EMBL/GenBank/DDBJ whole genome shotgun (WGS) entry which is preliminary data.</text>
</comment>
<dbReference type="EMBL" id="JACHDZ010000005">
    <property type="protein sequence ID" value="MBB5345377.1"/>
    <property type="molecule type" value="Genomic_DNA"/>
</dbReference>
<proteinExistence type="predicted"/>
<dbReference type="GO" id="GO:0003677">
    <property type="term" value="F:DNA binding"/>
    <property type="evidence" value="ECO:0007669"/>
    <property type="project" value="UniProtKB-KW"/>
</dbReference>
<dbReference type="Gene3D" id="3.40.190.290">
    <property type="match status" value="1"/>
</dbReference>
<evidence type="ECO:0000313" key="2">
    <source>
        <dbReference type="EMBL" id="MBB5345377.1"/>
    </source>
</evidence>
<name>A0A7W8N4B0_9BACT</name>
<dbReference type="AlphaFoldDB" id="A0A7W8N4B0"/>
<feature type="domain" description="LysR substrate-binding" evidence="1">
    <location>
        <begin position="3"/>
        <end position="89"/>
    </location>
</feature>
<evidence type="ECO:0000313" key="3">
    <source>
        <dbReference type="Proteomes" id="UP000569092"/>
    </source>
</evidence>